<evidence type="ECO:0000256" key="1">
    <source>
        <dbReference type="ARBA" id="ARBA00023015"/>
    </source>
</evidence>
<dbReference type="Pfam" id="PF00717">
    <property type="entry name" value="Peptidase_S24"/>
    <property type="match status" value="1"/>
</dbReference>
<dbReference type="Pfam" id="PF01381">
    <property type="entry name" value="HTH_3"/>
    <property type="match status" value="1"/>
</dbReference>
<evidence type="ECO:0000259" key="4">
    <source>
        <dbReference type="PROSITE" id="PS50943"/>
    </source>
</evidence>
<proteinExistence type="predicted"/>
<keyword evidence="6" id="KW-1185">Reference proteome</keyword>
<dbReference type="Proteomes" id="UP000249910">
    <property type="component" value="Chromosome"/>
</dbReference>
<organism evidence="5 6">
    <name type="scientific">Francisella halioticida</name>
    <dbReference type="NCBI Taxonomy" id="549298"/>
    <lineage>
        <taxon>Bacteria</taxon>
        <taxon>Pseudomonadati</taxon>
        <taxon>Pseudomonadota</taxon>
        <taxon>Gammaproteobacteria</taxon>
        <taxon>Thiotrichales</taxon>
        <taxon>Francisellaceae</taxon>
        <taxon>Francisella</taxon>
    </lineage>
</organism>
<dbReference type="SUPFAM" id="SSF47413">
    <property type="entry name" value="lambda repressor-like DNA-binding domains"/>
    <property type="match status" value="1"/>
</dbReference>
<protein>
    <submittedName>
        <fullName evidence="5">LexA family transcriptional repressor</fullName>
    </submittedName>
</protein>
<dbReference type="SUPFAM" id="SSF51306">
    <property type="entry name" value="LexA/Signal peptidase"/>
    <property type="match status" value="1"/>
</dbReference>
<keyword evidence="3" id="KW-0804">Transcription</keyword>
<dbReference type="RefSeq" id="WP_088773364.1">
    <property type="nucleotide sequence ID" value="NZ_AP023082.1"/>
</dbReference>
<dbReference type="InterPro" id="IPR015927">
    <property type="entry name" value="Peptidase_S24_S26A/B/C"/>
</dbReference>
<dbReference type="PROSITE" id="PS50943">
    <property type="entry name" value="HTH_CROC1"/>
    <property type="match status" value="1"/>
</dbReference>
<evidence type="ECO:0000256" key="2">
    <source>
        <dbReference type="ARBA" id="ARBA00023125"/>
    </source>
</evidence>
<dbReference type="PANTHER" id="PTHR40661:SF1">
    <property type="entry name" value="HTH CRO_C1-TYPE DOMAIN-CONTAINING PROTEIN"/>
    <property type="match status" value="1"/>
</dbReference>
<keyword evidence="2" id="KW-0238">DNA-binding</keyword>
<sequence length="211" mass="23988">MFKYSKDLKPTLKKIGMKQKELAEILGKSERTIKHWVAGINSPAYDTHLEVMKILDIDESSTTSSMSIRVPVLSYVQAGEFTQSSYEIDPIRYVNLPFNMIPKNGFLLEVKGSSMNYDYNDKQKLDKKYAKYSLEEGETIIVDPNDINIMNLVGKVIVAKNSDGATVKLVYIEDGKLYLMPLNSDFQNNNEIKQPSEAEIIGRVINVFRSF</sequence>
<gene>
    <name evidence="5" type="ORF">CDV26_11440</name>
</gene>
<keyword evidence="1" id="KW-0805">Transcription regulation</keyword>
<name>A0ABM6M293_9GAMM</name>
<dbReference type="PANTHER" id="PTHR40661">
    <property type="match status" value="1"/>
</dbReference>
<dbReference type="CDD" id="cd06529">
    <property type="entry name" value="S24_LexA-like"/>
    <property type="match status" value="1"/>
</dbReference>
<dbReference type="InterPro" id="IPR010982">
    <property type="entry name" value="Lambda_DNA-bd_dom_sf"/>
</dbReference>
<dbReference type="Gene3D" id="1.10.260.40">
    <property type="entry name" value="lambda repressor-like DNA-binding domains"/>
    <property type="match status" value="1"/>
</dbReference>
<dbReference type="CDD" id="cd00093">
    <property type="entry name" value="HTH_XRE"/>
    <property type="match status" value="1"/>
</dbReference>
<dbReference type="Gene3D" id="2.10.109.10">
    <property type="entry name" value="Umud Fragment, subunit A"/>
    <property type="match status" value="1"/>
</dbReference>
<reference evidence="5 6" key="1">
    <citation type="submission" date="2017-06" db="EMBL/GenBank/DDBJ databases">
        <title>Complete genome of Francisella halioticida.</title>
        <authorList>
            <person name="Sjodin A."/>
        </authorList>
    </citation>
    <scope>NUCLEOTIDE SEQUENCE [LARGE SCALE GENOMIC DNA]</scope>
    <source>
        <strain evidence="5 6">DSM 23729</strain>
    </source>
</reference>
<dbReference type="InterPro" id="IPR036286">
    <property type="entry name" value="LexA/Signal_pep-like_sf"/>
</dbReference>
<accession>A0ABM6M293</accession>
<evidence type="ECO:0000256" key="3">
    <source>
        <dbReference type="ARBA" id="ARBA00023163"/>
    </source>
</evidence>
<evidence type="ECO:0000313" key="6">
    <source>
        <dbReference type="Proteomes" id="UP000249910"/>
    </source>
</evidence>
<dbReference type="EMBL" id="CP022132">
    <property type="protein sequence ID" value="ASG68908.1"/>
    <property type="molecule type" value="Genomic_DNA"/>
</dbReference>
<evidence type="ECO:0000313" key="5">
    <source>
        <dbReference type="EMBL" id="ASG68908.1"/>
    </source>
</evidence>
<feature type="domain" description="HTH cro/C1-type" evidence="4">
    <location>
        <begin position="13"/>
        <end position="62"/>
    </location>
</feature>
<dbReference type="InterPro" id="IPR001387">
    <property type="entry name" value="Cro/C1-type_HTH"/>
</dbReference>
<dbReference type="InterPro" id="IPR039418">
    <property type="entry name" value="LexA-like"/>
</dbReference>